<dbReference type="EMBL" id="LR134201">
    <property type="protein sequence ID" value="VEB97100.1"/>
    <property type="molecule type" value="Genomic_DNA"/>
</dbReference>
<dbReference type="GO" id="GO:0005737">
    <property type="term" value="C:cytoplasm"/>
    <property type="evidence" value="ECO:0007669"/>
    <property type="project" value="TreeGrafter"/>
</dbReference>
<dbReference type="Proteomes" id="UP000274122">
    <property type="component" value="Chromosome"/>
</dbReference>
<accession>A0A447V1H7</accession>
<protein>
    <recommendedName>
        <fullName evidence="1">glutathione-specific gamma-glutamylcyclotransferase</fullName>
        <ecNumber evidence="1">4.3.2.7</ecNumber>
    </recommendedName>
</protein>
<dbReference type="InterPro" id="IPR006840">
    <property type="entry name" value="ChaC"/>
</dbReference>
<keyword evidence="4" id="KW-1185">Reference proteome</keyword>
<keyword evidence="2" id="KW-0456">Lyase</keyword>
<dbReference type="InterPro" id="IPR036568">
    <property type="entry name" value="GGCT-like_sf"/>
</dbReference>
<dbReference type="CDD" id="cd06661">
    <property type="entry name" value="GGCT_like"/>
    <property type="match status" value="1"/>
</dbReference>
<proteinExistence type="predicted"/>
<dbReference type="EC" id="4.3.2.7" evidence="1"/>
<dbReference type="Gene3D" id="3.10.490.10">
    <property type="entry name" value="Gamma-glutamyl cyclotransferase-like"/>
    <property type="match status" value="1"/>
</dbReference>
<dbReference type="PANTHER" id="PTHR12192">
    <property type="entry name" value="CATION TRANSPORT PROTEIN CHAC-RELATED"/>
    <property type="match status" value="1"/>
</dbReference>
<dbReference type="InterPro" id="IPR013024">
    <property type="entry name" value="GGCT-like"/>
</dbReference>
<evidence type="ECO:0000313" key="4">
    <source>
        <dbReference type="Proteomes" id="UP000274122"/>
    </source>
</evidence>
<evidence type="ECO:0000256" key="2">
    <source>
        <dbReference type="ARBA" id="ARBA00023239"/>
    </source>
</evidence>
<dbReference type="KEGG" id="clap:NCTC11466_01977"/>
<dbReference type="PANTHER" id="PTHR12192:SF2">
    <property type="entry name" value="GLUTATHIONE-SPECIFIC GAMMA-GLUTAMYLCYCLOTRANSFERASE 2"/>
    <property type="match status" value="1"/>
</dbReference>
<dbReference type="GO" id="GO:0006751">
    <property type="term" value="P:glutathione catabolic process"/>
    <property type="evidence" value="ECO:0007669"/>
    <property type="project" value="InterPro"/>
</dbReference>
<dbReference type="GO" id="GO:0061928">
    <property type="term" value="F:glutathione specific gamma-glutamylcyclotransferase activity"/>
    <property type="evidence" value="ECO:0007669"/>
    <property type="project" value="UniProtKB-EC"/>
</dbReference>
<dbReference type="SUPFAM" id="SSF110857">
    <property type="entry name" value="Gamma-glutamyl cyclotransferase-like"/>
    <property type="match status" value="1"/>
</dbReference>
<evidence type="ECO:0000313" key="3">
    <source>
        <dbReference type="EMBL" id="VEB97100.1"/>
    </source>
</evidence>
<name>A0A447V1H7_9ENTR</name>
<gene>
    <name evidence="3" type="ORF">NCTC11466_01977</name>
</gene>
<organism evidence="3 4">
    <name type="scientific">Cedecea lapagei</name>
    <dbReference type="NCBI Taxonomy" id="158823"/>
    <lineage>
        <taxon>Bacteria</taxon>
        <taxon>Pseudomonadati</taxon>
        <taxon>Pseudomonadota</taxon>
        <taxon>Gammaproteobacteria</taxon>
        <taxon>Enterobacterales</taxon>
        <taxon>Enterobacteriaceae</taxon>
        <taxon>Cedecea</taxon>
    </lineage>
</organism>
<dbReference type="Pfam" id="PF04752">
    <property type="entry name" value="ChaC"/>
    <property type="match status" value="1"/>
</dbReference>
<dbReference type="AlphaFoldDB" id="A0A447V1H7"/>
<sequence>MVLTRDFLMKADCKTAFGAIEESLLWTPEQRSASLAATLACRPDQSPVWLFGYGSLMWNPAFEFEESAPGMLVGWHRAFCLKLTAGRGTACRPGRMLALKEGGRTTGLAYRLPEAGLEDELTLVWKREMITGCYLPTWCKLALDDGRTVNALVFIMDPRHPLYEADTRAETIAPLIAAASGPLGTNAQYLFSLEQEMKKHGMQDDRMSELANQVRAWLSGPDEGGGLQPEFA</sequence>
<reference evidence="3 4" key="1">
    <citation type="submission" date="2018-12" db="EMBL/GenBank/DDBJ databases">
        <authorList>
            <consortium name="Pathogen Informatics"/>
        </authorList>
    </citation>
    <scope>NUCLEOTIDE SEQUENCE [LARGE SCALE GENOMIC DNA]</scope>
    <source>
        <strain evidence="3 4">NCTC11466</strain>
    </source>
</reference>
<evidence type="ECO:0000256" key="1">
    <source>
        <dbReference type="ARBA" id="ARBA00012344"/>
    </source>
</evidence>